<proteinExistence type="predicted"/>
<evidence type="ECO:0000313" key="1">
    <source>
        <dbReference type="EMBL" id="KAB2529199.1"/>
    </source>
</evidence>
<dbReference type="Proteomes" id="UP000476281">
    <property type="component" value="Unassembled WGS sequence"/>
</dbReference>
<name>A0A6L3Y4Q9_9ENTR</name>
<organism evidence="1 2">
    <name type="scientific">Enterobacter hormaechei</name>
    <dbReference type="NCBI Taxonomy" id="158836"/>
    <lineage>
        <taxon>Bacteria</taxon>
        <taxon>Pseudomonadati</taxon>
        <taxon>Pseudomonadota</taxon>
        <taxon>Gammaproteobacteria</taxon>
        <taxon>Enterobacterales</taxon>
        <taxon>Enterobacteriaceae</taxon>
        <taxon>Enterobacter</taxon>
        <taxon>Enterobacter cloacae complex</taxon>
    </lineage>
</organism>
<comment type="caution">
    <text evidence="1">The sequence shown here is derived from an EMBL/GenBank/DDBJ whole genome shotgun (WGS) entry which is preliminary data.</text>
</comment>
<evidence type="ECO:0000313" key="2">
    <source>
        <dbReference type="Proteomes" id="UP000476281"/>
    </source>
</evidence>
<accession>A0A6L3Y4Q9</accession>
<protein>
    <submittedName>
        <fullName evidence="1">Uncharacterized protein</fullName>
    </submittedName>
</protein>
<gene>
    <name evidence="1" type="ORF">F9C29_01790</name>
</gene>
<sequence length="131" mass="15353">MGKRKRNVVTKFERNAQSLLRTSDFQNLSRLSKEYNSVPGEWQTTIIEENSLAMSPDEMGALQDILNSCPGAFWKPRKMKIFNVDSSNLHKWQILNFSSYEHYCGWLSVNHLNNLTRDFDTLFDTKEHYDS</sequence>
<reference evidence="1 2" key="1">
    <citation type="submission" date="2019-09" db="EMBL/GenBank/DDBJ databases">
        <title>Reversal of blaTEM antimicrobial resistance by CRISPR-Cas9 in clinical E. coli and other Enterobacteriaceae strains.</title>
        <authorList>
            <person name="Tagliaferri T."/>
            <person name="Guimaraes N."/>
            <person name="Pereira M."/>
            <person name="Felicori L."/>
            <person name="Horz H.-P."/>
            <person name="Santos S."/>
            <person name="Mendes T."/>
        </authorList>
    </citation>
    <scope>NUCLEOTIDE SEQUENCE [LARGE SCALE GENOMIC DNA]</scope>
    <source>
        <strain evidence="1 2">E2_blaTEM_MG</strain>
    </source>
</reference>
<dbReference type="EMBL" id="WBSZ01000014">
    <property type="protein sequence ID" value="KAB2529199.1"/>
    <property type="molecule type" value="Genomic_DNA"/>
</dbReference>
<dbReference type="AlphaFoldDB" id="A0A6L3Y4Q9"/>